<protein>
    <submittedName>
        <fullName evidence="1">Uncharacterized protein</fullName>
    </submittedName>
</protein>
<dbReference type="KEGG" id="fro:AALO17_26320"/>
<evidence type="ECO:0000313" key="1">
    <source>
        <dbReference type="EMBL" id="AMK55766.1"/>
    </source>
</evidence>
<reference evidence="1 2" key="1">
    <citation type="journal article" date="2016" name="Gut Pathog.">
        <title>Whole genome sequencing of "Faecalibaculum rodentium" ALO17, isolated from C57BL/6J laboratory mouse feces.</title>
        <authorList>
            <person name="Lim S."/>
            <person name="Chang D.H."/>
            <person name="Ahn S."/>
            <person name="Kim B.C."/>
        </authorList>
    </citation>
    <scope>NUCLEOTIDE SEQUENCE [LARGE SCALE GENOMIC DNA]</scope>
    <source>
        <strain evidence="1 2">Alo17</strain>
    </source>
</reference>
<keyword evidence="2" id="KW-1185">Reference proteome</keyword>
<sequence>MNEFISNIRKDWDKAKQGFDRFMAKADGQDEYQNIKAAQEKARTELTQKILTQKPDQKTLEGWLADFEELCYQDGFSQGYLEGGLTGSETME</sequence>
<name>A0A140DYN9_9FIRM</name>
<evidence type="ECO:0000313" key="2">
    <source>
        <dbReference type="Proteomes" id="UP000069771"/>
    </source>
</evidence>
<proteinExistence type="predicted"/>
<dbReference type="AlphaFoldDB" id="A0A140DYN9"/>
<accession>A0A140DYN9</accession>
<dbReference type="GeneID" id="78479118"/>
<gene>
    <name evidence="1" type="ORF">AALO17_26320</name>
</gene>
<dbReference type="RefSeq" id="WP_067559766.1">
    <property type="nucleotide sequence ID" value="NZ_CP011391.1"/>
</dbReference>
<dbReference type="Proteomes" id="UP000069771">
    <property type="component" value="Chromosome"/>
</dbReference>
<dbReference type="EMBL" id="CP011391">
    <property type="protein sequence ID" value="AMK55766.1"/>
    <property type="molecule type" value="Genomic_DNA"/>
</dbReference>
<organism evidence="1 2">
    <name type="scientific">Faecalibaculum rodentium</name>
    <dbReference type="NCBI Taxonomy" id="1702221"/>
    <lineage>
        <taxon>Bacteria</taxon>
        <taxon>Bacillati</taxon>
        <taxon>Bacillota</taxon>
        <taxon>Erysipelotrichia</taxon>
        <taxon>Erysipelotrichales</taxon>
        <taxon>Erysipelotrichaceae</taxon>
        <taxon>Faecalibaculum</taxon>
    </lineage>
</organism>